<dbReference type="CDD" id="cd02134">
    <property type="entry name" value="KH-II_NusA_rpt1"/>
    <property type="match status" value="1"/>
</dbReference>
<dbReference type="InterPro" id="IPR012340">
    <property type="entry name" value="NA-bd_OB-fold"/>
</dbReference>
<dbReference type="InterPro" id="IPR009019">
    <property type="entry name" value="KH_sf_prok-type"/>
</dbReference>
<organism evidence="10 11">
    <name type="scientific">Candidatus Fonsibacter lacus</name>
    <dbReference type="NCBI Taxonomy" id="2576439"/>
    <lineage>
        <taxon>Bacteria</taxon>
        <taxon>Pseudomonadati</taxon>
        <taxon>Pseudomonadota</taxon>
        <taxon>Alphaproteobacteria</taxon>
        <taxon>Candidatus Pelagibacterales</taxon>
        <taxon>Candidatus Pelagibacterales incertae sedis</taxon>
        <taxon>Candidatus Fonsibacter</taxon>
    </lineage>
</organism>
<dbReference type="GO" id="GO:0003723">
    <property type="term" value="F:RNA binding"/>
    <property type="evidence" value="ECO:0007669"/>
    <property type="project" value="UniProtKB-UniRule"/>
</dbReference>
<gene>
    <name evidence="7 10" type="primary">nusA</name>
    <name evidence="9" type="ORF">EBV32_02925</name>
    <name evidence="10" type="ORF">EBX74_03085</name>
</gene>
<comment type="subcellular location">
    <subcellularLocation>
        <location evidence="7">Cytoplasm</location>
    </subcellularLocation>
</comment>
<evidence type="ECO:0000313" key="10">
    <source>
        <dbReference type="EMBL" id="NCU53270.1"/>
    </source>
</evidence>
<dbReference type="SUPFAM" id="SSF47794">
    <property type="entry name" value="Rad51 N-terminal domain-like"/>
    <property type="match status" value="1"/>
</dbReference>
<dbReference type="InterPro" id="IPR010214">
    <property type="entry name" value="Tscrpt_termin_fac_NusA_C_rpt"/>
</dbReference>
<dbReference type="Proteomes" id="UP000747791">
    <property type="component" value="Unassembled WGS sequence"/>
</dbReference>
<dbReference type="AlphaFoldDB" id="A0A966M175"/>
<evidence type="ECO:0000256" key="4">
    <source>
        <dbReference type="ARBA" id="ARBA00022884"/>
    </source>
</evidence>
<dbReference type="InterPro" id="IPR025249">
    <property type="entry name" value="TF_NusA_KH_1st"/>
</dbReference>
<dbReference type="PROSITE" id="PS50084">
    <property type="entry name" value="KH_TYPE_1"/>
    <property type="match status" value="1"/>
</dbReference>
<dbReference type="InterPro" id="IPR010995">
    <property type="entry name" value="DNA_repair_Rad51/TF_NusA_a-hlx"/>
</dbReference>
<dbReference type="InterPro" id="IPR003029">
    <property type="entry name" value="S1_domain"/>
</dbReference>
<dbReference type="Proteomes" id="UP000713222">
    <property type="component" value="Unassembled WGS sequence"/>
</dbReference>
<evidence type="ECO:0000256" key="6">
    <source>
        <dbReference type="ARBA" id="ARBA00023163"/>
    </source>
</evidence>
<keyword evidence="2 7" id="KW-0963">Cytoplasm</keyword>
<dbReference type="InterPro" id="IPR004087">
    <property type="entry name" value="KH_dom"/>
</dbReference>
<evidence type="ECO:0000256" key="2">
    <source>
        <dbReference type="ARBA" id="ARBA00022490"/>
    </source>
</evidence>
<dbReference type="Gene3D" id="3.30.1480.10">
    <property type="entry name" value="NusA, N-terminal domain"/>
    <property type="match status" value="1"/>
</dbReference>
<keyword evidence="4 7" id="KW-0694">RNA-binding</keyword>
<comment type="subunit">
    <text evidence="7">Monomer. Binds directly to the core enzyme of the DNA-dependent RNA polymerase and to nascent RNA.</text>
</comment>
<dbReference type="NCBIfam" id="TIGR01953">
    <property type="entry name" value="NusA"/>
    <property type="match status" value="1"/>
</dbReference>
<dbReference type="PANTHER" id="PTHR22648">
    <property type="entry name" value="TRANSCRIPTION TERMINATION FACTOR NUSA"/>
    <property type="match status" value="1"/>
</dbReference>
<dbReference type="GO" id="GO:0003700">
    <property type="term" value="F:DNA-binding transcription factor activity"/>
    <property type="evidence" value="ECO:0007669"/>
    <property type="project" value="InterPro"/>
</dbReference>
<dbReference type="FunFam" id="3.30.300.20:FF:000002">
    <property type="entry name" value="Transcription termination/antitermination protein NusA"/>
    <property type="match status" value="1"/>
</dbReference>
<dbReference type="SUPFAM" id="SSF54814">
    <property type="entry name" value="Prokaryotic type KH domain (KH-domain type II)"/>
    <property type="match status" value="2"/>
</dbReference>
<dbReference type="Gene3D" id="1.10.150.20">
    <property type="entry name" value="5' to 3' exonuclease, C-terminal subdomain"/>
    <property type="match status" value="2"/>
</dbReference>
<keyword evidence="5 7" id="KW-0805">Transcription regulation</keyword>
<evidence type="ECO:0000259" key="8">
    <source>
        <dbReference type="PROSITE" id="PS50126"/>
    </source>
</evidence>
<dbReference type="Pfam" id="PF08529">
    <property type="entry name" value="NusA_N"/>
    <property type="match status" value="1"/>
</dbReference>
<dbReference type="Pfam" id="PF00575">
    <property type="entry name" value="S1"/>
    <property type="match status" value="1"/>
</dbReference>
<dbReference type="NCBIfam" id="TIGR01954">
    <property type="entry name" value="nusA_Cterm_rpt"/>
    <property type="match status" value="1"/>
</dbReference>
<dbReference type="InterPro" id="IPR030842">
    <property type="entry name" value="TF_NusA_bacterial"/>
</dbReference>
<comment type="caution">
    <text evidence="10">The sequence shown here is derived from an EMBL/GenBank/DDBJ whole genome shotgun (WGS) entry which is preliminary data.</text>
</comment>
<dbReference type="HAMAP" id="MF_00945_B">
    <property type="entry name" value="NusA_B"/>
    <property type="match status" value="1"/>
</dbReference>
<reference evidence="10" key="1">
    <citation type="submission" date="2018-10" db="EMBL/GenBank/DDBJ databases">
        <title>Iterative Subtractive Binning of Freshwater Chronoseries Metagenomes Recovers Nearly Complete Genomes from over Four Hundred Novel Species.</title>
        <authorList>
            <person name="Rodriguez-R L.M."/>
            <person name="Tsementzi D."/>
            <person name="Luo C."/>
            <person name="Konstantinidis K.T."/>
        </authorList>
    </citation>
    <scope>NUCLEOTIDE SEQUENCE</scope>
    <source>
        <strain evidence="9">WB7_6_001</strain>
        <strain evidence="10">WB8_2A_004</strain>
    </source>
</reference>
<dbReference type="CDD" id="cd04455">
    <property type="entry name" value="S1_NusA"/>
    <property type="match status" value="1"/>
</dbReference>
<dbReference type="InterPro" id="IPR010213">
    <property type="entry name" value="TF_NusA"/>
</dbReference>
<comment type="similarity">
    <text evidence="7">Belongs to the NusA family.</text>
</comment>
<feature type="domain" description="S1 motif" evidence="8">
    <location>
        <begin position="141"/>
        <end position="205"/>
    </location>
</feature>
<evidence type="ECO:0000256" key="3">
    <source>
        <dbReference type="ARBA" id="ARBA00022814"/>
    </source>
</evidence>
<dbReference type="SUPFAM" id="SSF69705">
    <property type="entry name" value="Transcription factor NusA, N-terminal domain"/>
    <property type="match status" value="1"/>
</dbReference>
<dbReference type="PROSITE" id="PS50126">
    <property type="entry name" value="S1"/>
    <property type="match status" value="1"/>
</dbReference>
<dbReference type="GO" id="GO:0005829">
    <property type="term" value="C:cytosol"/>
    <property type="evidence" value="ECO:0007669"/>
    <property type="project" value="TreeGrafter"/>
</dbReference>
<proteinExistence type="inferred from homology"/>
<keyword evidence="1 7" id="KW-0806">Transcription termination</keyword>
<dbReference type="Gene3D" id="2.40.50.140">
    <property type="entry name" value="Nucleic acid-binding proteins"/>
    <property type="match status" value="1"/>
</dbReference>
<accession>A0A966M175</accession>
<dbReference type="GO" id="GO:0006353">
    <property type="term" value="P:DNA-templated transcription termination"/>
    <property type="evidence" value="ECO:0007669"/>
    <property type="project" value="UniProtKB-UniRule"/>
</dbReference>
<dbReference type="EMBL" id="RGOB01000081">
    <property type="protein sequence ID" value="NCU53270.1"/>
    <property type="molecule type" value="Genomic_DNA"/>
</dbReference>
<keyword evidence="6 7" id="KW-0804">Transcription</keyword>
<dbReference type="GO" id="GO:0000166">
    <property type="term" value="F:nucleotide binding"/>
    <property type="evidence" value="ECO:0007669"/>
    <property type="project" value="InterPro"/>
</dbReference>
<protein>
    <recommendedName>
        <fullName evidence="7">Transcription termination/antitermination protein NusA</fullName>
    </recommendedName>
</protein>
<dbReference type="SMART" id="SM00322">
    <property type="entry name" value="KH"/>
    <property type="match status" value="2"/>
</dbReference>
<evidence type="ECO:0000256" key="7">
    <source>
        <dbReference type="HAMAP-Rule" id="MF_00945"/>
    </source>
</evidence>
<comment type="function">
    <text evidence="7">Participates in both transcription termination and antitermination.</text>
</comment>
<name>A0A966M175_9PROT</name>
<dbReference type="InterPro" id="IPR058582">
    <property type="entry name" value="KH_NusA_2nd"/>
</dbReference>
<dbReference type="InterPro" id="IPR013735">
    <property type="entry name" value="TF_NusA_N"/>
</dbReference>
<dbReference type="SMART" id="SM00316">
    <property type="entry name" value="S1"/>
    <property type="match status" value="1"/>
</dbReference>
<dbReference type="EMBL" id="RGET01000037">
    <property type="protein sequence ID" value="NBN88027.1"/>
    <property type="molecule type" value="Genomic_DNA"/>
</dbReference>
<dbReference type="GO" id="GO:0031564">
    <property type="term" value="P:transcription antitermination"/>
    <property type="evidence" value="ECO:0007669"/>
    <property type="project" value="UniProtKB-UniRule"/>
</dbReference>
<evidence type="ECO:0000256" key="1">
    <source>
        <dbReference type="ARBA" id="ARBA00022472"/>
    </source>
</evidence>
<dbReference type="FunFam" id="3.30.300.20:FF:000005">
    <property type="entry name" value="Transcription termination/antitermination protein NusA"/>
    <property type="match status" value="1"/>
</dbReference>
<evidence type="ECO:0000256" key="5">
    <source>
        <dbReference type="ARBA" id="ARBA00023015"/>
    </source>
</evidence>
<evidence type="ECO:0000313" key="9">
    <source>
        <dbReference type="EMBL" id="NBN88027.1"/>
    </source>
</evidence>
<keyword evidence="3 7" id="KW-0889">Transcription antitermination</keyword>
<dbReference type="InterPro" id="IPR036555">
    <property type="entry name" value="NusA_N_sf"/>
</dbReference>
<dbReference type="InterPro" id="IPR015946">
    <property type="entry name" value="KH_dom-like_a/b"/>
</dbReference>
<dbReference type="SUPFAM" id="SSF50249">
    <property type="entry name" value="Nucleic acid-binding proteins"/>
    <property type="match status" value="1"/>
</dbReference>
<dbReference type="PANTHER" id="PTHR22648:SF0">
    <property type="entry name" value="TRANSCRIPTION TERMINATION_ANTITERMINATION PROTEIN NUSA"/>
    <property type="match status" value="1"/>
</dbReference>
<evidence type="ECO:0000313" key="11">
    <source>
        <dbReference type="Proteomes" id="UP000747791"/>
    </source>
</evidence>
<dbReference type="CDD" id="cd22529">
    <property type="entry name" value="KH-II_NusA_rpt2"/>
    <property type="match status" value="1"/>
</dbReference>
<dbReference type="FunFam" id="2.40.50.140:FF:000058">
    <property type="entry name" value="Transcription termination/antitermination protein NusA"/>
    <property type="match status" value="1"/>
</dbReference>
<sequence>MLNNRVDTVELIRIVDAVANEKSIDKELVLTSMEEAIEKAARTRYGQENNIYVSINRANGQIELGRKLKVVENPANSQNEISLKEAKKIKSDIALDQEILEPLPPIDFGRIAAQAAKQVITQKVRDAEREKQYNEFKDKIGEVLSGIVKRIEFGNIIVDLQKAESIIKRDELIPRENIKVGDRVKAYCYEVKREAKGPQIFLSRAHPQFMAKLFKLEVPEIYEGTIEIKSVARDPGSRAKICVTSKDKSIDPVGACVGMRGSRVQAVVNELQGEKIDIIHWSEDPATLVINALAPAEVQKVVLDEASKRIEVVIDENNLSKAIGRRGQNVRLASKLMNYEIDILTDQEETEKRQSEFKIKTKRFIESLEIDEMMAQLLVLEGFSSIKEIDGAPLEEITKIDGFDAETAKELKERAKEYLETESKEISNRVKELGIQEDLMNHPGLSLGMLLTLGEKNIKTLADFADLSVDEILGGYDEVKGKRVEFEGILQNFDIIRAEAERLIMSAREKVFNK</sequence>
<dbReference type="Gene3D" id="3.30.300.20">
    <property type="match status" value="2"/>
</dbReference>
<dbReference type="Pfam" id="PF26594">
    <property type="entry name" value="KH_NusA_2nd"/>
    <property type="match status" value="1"/>
</dbReference>
<dbReference type="Pfam" id="PF13184">
    <property type="entry name" value="KH_NusA_1st"/>
    <property type="match status" value="1"/>
</dbReference>